<evidence type="ECO:0000256" key="3">
    <source>
        <dbReference type="ARBA" id="ARBA00022692"/>
    </source>
</evidence>
<dbReference type="PANTHER" id="PTHR43738">
    <property type="entry name" value="ABC TRANSPORTER, MEMBRANE PROTEIN"/>
    <property type="match status" value="1"/>
</dbReference>
<feature type="transmembrane region" description="Helical" evidence="6">
    <location>
        <begin position="22"/>
        <end position="47"/>
    </location>
</feature>
<feature type="transmembrane region" description="Helical" evidence="6">
    <location>
        <begin position="555"/>
        <end position="575"/>
    </location>
</feature>
<organism evidence="8 9">
    <name type="scientific">Rubripirellula reticaptiva</name>
    <dbReference type="NCBI Taxonomy" id="2528013"/>
    <lineage>
        <taxon>Bacteria</taxon>
        <taxon>Pseudomonadati</taxon>
        <taxon>Planctomycetota</taxon>
        <taxon>Planctomycetia</taxon>
        <taxon>Pirellulales</taxon>
        <taxon>Pirellulaceae</taxon>
        <taxon>Rubripirellula</taxon>
    </lineage>
</organism>
<proteinExistence type="predicted"/>
<evidence type="ECO:0000313" key="9">
    <source>
        <dbReference type="Proteomes" id="UP000317977"/>
    </source>
</evidence>
<feature type="transmembrane region" description="Helical" evidence="6">
    <location>
        <begin position="788"/>
        <end position="807"/>
    </location>
</feature>
<keyword evidence="9" id="KW-1185">Reference proteome</keyword>
<dbReference type="InterPro" id="IPR003838">
    <property type="entry name" value="ABC3_permease_C"/>
</dbReference>
<dbReference type="OrthoDB" id="219657at2"/>
<comment type="caution">
    <text evidence="8">The sequence shown here is derived from an EMBL/GenBank/DDBJ whole genome shotgun (WGS) entry which is preliminary data.</text>
</comment>
<feature type="transmembrane region" description="Helical" evidence="6">
    <location>
        <begin position="732"/>
        <end position="753"/>
    </location>
</feature>
<feature type="transmembrane region" description="Helical" evidence="6">
    <location>
        <begin position="608"/>
        <end position="634"/>
    </location>
</feature>
<keyword evidence="2" id="KW-1003">Cell membrane</keyword>
<evidence type="ECO:0000256" key="4">
    <source>
        <dbReference type="ARBA" id="ARBA00022989"/>
    </source>
</evidence>
<protein>
    <submittedName>
        <fullName evidence="8">FtsX-like permease family protein</fullName>
    </submittedName>
</protein>
<evidence type="ECO:0000313" key="8">
    <source>
        <dbReference type="EMBL" id="TWU58063.1"/>
    </source>
</evidence>
<feature type="transmembrane region" description="Helical" evidence="6">
    <location>
        <begin position="1129"/>
        <end position="1147"/>
    </location>
</feature>
<evidence type="ECO:0000256" key="5">
    <source>
        <dbReference type="ARBA" id="ARBA00023136"/>
    </source>
</evidence>
<dbReference type="EMBL" id="SJPX01000001">
    <property type="protein sequence ID" value="TWU58063.1"/>
    <property type="molecule type" value="Genomic_DNA"/>
</dbReference>
<evidence type="ECO:0000259" key="7">
    <source>
        <dbReference type="Pfam" id="PF02687"/>
    </source>
</evidence>
<feature type="transmembrane region" description="Helical" evidence="6">
    <location>
        <begin position="1087"/>
        <end position="1117"/>
    </location>
</feature>
<dbReference type="AlphaFoldDB" id="A0A5C6F8I9"/>
<sequence length="1162" mass="124949">MQAPTAEQPLTNQRMIAAGTRYSWRVSASVALGVATATAVIVGALLVGDSMRGSLRSLTIERLGRTESIVAPGTFFPTKNLVGKNASASKLIYFPTGVVETRNEQGDIQRAGAVQIIGIDDDFWSLDSQGLKPTTLPDQTGVVLNASAATELGVSIGDQVTLRLPSEQAVPADSPLGRRDSRSEGLPRMKVLDIIADRGLGRFAISPSQAAPLNVYVSRSLMAETLDRTGQANLMLFDSLIEAKDLNIDLGSLGLSLTATKQTFADEVIFEYQSLTSDQLMLPETVVQRVTQALPSRVVVPVMTYLANAIERLDESGKVIKSVPYSTITAIDRIQVDALDPGATERIELIYDLPNGEVNSNVVPLVINDWTAKQLDAAVGTRLRVAYFEPEVVDGKEVERFFEAIVTQVVPITEPSKPYNRRRAAEFDTPPTVFNDPGLTPIVPGVTDQNSISDWDLPFPLEREISKADDQYWNNYRLTPKAFLPLEAGRRLFGSRFGDTTSLRIGTDGKDDPSELRSIVVAALKPASDELGWSPRPIRMQQLAASNGTTPFDGLFLALSFFVILSAVMLIAMLFRLGLVSRAKQFGTLMAIGWTPSRVRKLAMGEGMVVASVGVVIGIGGGIAYAVFVLWALRSWWVGAVTVPFLTFHWTFKSLAIGAVAGWLVAMATLAITIRWILKFDAQTLMSGRDLDTASPPNAKGSRGNLTIVGVVLLVIAIGLAIFGAVSGGQTAAGGFIGGGMMLLMAFLVLMYGQLRRPRQISSSGGATKYSLLRMTGRSAARHPMRSTMTIGLMATAAFLIIAIAAFQLQPTQQGTGGFTWIAQTAQPIYRDLSDQTVQSELLGPDAKELADTKVVGMRLRLGEDASCNNLYQATQPTVIGVPDDFDADFAWIATDEVDGGQSPWRLLDATAQGTEADPIPVVIDQNTAMWSLQMMGGVGEIRSFEYEAGKPVFFRVVGLLSNSMLQGRLIIGEANFQTTFQNISGYRLYLIGPRTDASKDSTGAVARVLENRLGDVGMDVSNADKVLAGMLAVQNTYLRTFQSLGALGLLLGTIGLAVAQLRSVLERRSELAVMRAIGFTRRRLATIVMGETAILLLAGIGCGAACAVIAVVPYSWVSGARPPITESVVTVIGIIVFGMLAGLVAVRRVSRMPLLESLRSE</sequence>
<dbReference type="Pfam" id="PF02687">
    <property type="entry name" value="FtsX"/>
    <property type="match status" value="2"/>
</dbReference>
<dbReference type="PANTHER" id="PTHR43738:SF2">
    <property type="entry name" value="ABC TRANSPORTER PERMEASE"/>
    <property type="match status" value="1"/>
</dbReference>
<evidence type="ECO:0000256" key="1">
    <source>
        <dbReference type="ARBA" id="ARBA00004651"/>
    </source>
</evidence>
<dbReference type="InterPro" id="IPR051125">
    <property type="entry name" value="ABC-4/HrtB_transporter"/>
</dbReference>
<feature type="transmembrane region" description="Helical" evidence="6">
    <location>
        <begin position="706"/>
        <end position="726"/>
    </location>
</feature>
<dbReference type="GO" id="GO:0005886">
    <property type="term" value="C:plasma membrane"/>
    <property type="evidence" value="ECO:0007669"/>
    <property type="project" value="UniProtKB-SubCell"/>
</dbReference>
<comment type="subcellular location">
    <subcellularLocation>
        <location evidence="1">Cell membrane</location>
        <topology evidence="1">Multi-pass membrane protein</topology>
    </subcellularLocation>
</comment>
<keyword evidence="5 6" id="KW-0472">Membrane</keyword>
<dbReference type="Proteomes" id="UP000317977">
    <property type="component" value="Unassembled WGS sequence"/>
</dbReference>
<evidence type="ECO:0000256" key="6">
    <source>
        <dbReference type="SAM" id="Phobius"/>
    </source>
</evidence>
<evidence type="ECO:0000256" key="2">
    <source>
        <dbReference type="ARBA" id="ARBA00022475"/>
    </source>
</evidence>
<feature type="domain" description="ABC3 transporter permease C-terminal" evidence="7">
    <location>
        <begin position="1046"/>
        <end position="1154"/>
    </location>
</feature>
<accession>A0A5C6F8I9</accession>
<feature type="domain" description="ABC3 transporter permease C-terminal" evidence="7">
    <location>
        <begin position="558"/>
        <end position="680"/>
    </location>
</feature>
<reference evidence="8 9" key="1">
    <citation type="submission" date="2019-02" db="EMBL/GenBank/DDBJ databases">
        <title>Deep-cultivation of Planctomycetes and their phenomic and genomic characterization uncovers novel biology.</title>
        <authorList>
            <person name="Wiegand S."/>
            <person name="Jogler M."/>
            <person name="Boedeker C."/>
            <person name="Pinto D."/>
            <person name="Vollmers J."/>
            <person name="Rivas-Marin E."/>
            <person name="Kohn T."/>
            <person name="Peeters S.H."/>
            <person name="Heuer A."/>
            <person name="Rast P."/>
            <person name="Oberbeckmann S."/>
            <person name="Bunk B."/>
            <person name="Jeske O."/>
            <person name="Meyerdierks A."/>
            <person name="Storesund J.E."/>
            <person name="Kallscheuer N."/>
            <person name="Luecker S."/>
            <person name="Lage O.M."/>
            <person name="Pohl T."/>
            <person name="Merkel B.J."/>
            <person name="Hornburger P."/>
            <person name="Mueller R.-W."/>
            <person name="Bruemmer F."/>
            <person name="Labrenz M."/>
            <person name="Spormann A.M."/>
            <person name="Op Den Camp H."/>
            <person name="Overmann J."/>
            <person name="Amann R."/>
            <person name="Jetten M.S.M."/>
            <person name="Mascher T."/>
            <person name="Medema M.H."/>
            <person name="Devos D.P."/>
            <person name="Kaster A.-K."/>
            <person name="Ovreas L."/>
            <person name="Rohde M."/>
            <person name="Galperin M.Y."/>
            <person name="Jogler C."/>
        </authorList>
    </citation>
    <scope>NUCLEOTIDE SEQUENCE [LARGE SCALE GENOMIC DNA]</scope>
    <source>
        <strain evidence="8 9">Poly59</strain>
    </source>
</reference>
<name>A0A5C6F8I9_9BACT</name>
<feature type="transmembrane region" description="Helical" evidence="6">
    <location>
        <begin position="1045"/>
        <end position="1066"/>
    </location>
</feature>
<gene>
    <name evidence="8" type="ORF">Poly59_09720</name>
</gene>
<keyword evidence="3 6" id="KW-0812">Transmembrane</keyword>
<dbReference type="RefSeq" id="WP_146532856.1">
    <property type="nucleotide sequence ID" value="NZ_SJPX01000001.1"/>
</dbReference>
<keyword evidence="4 6" id="KW-1133">Transmembrane helix</keyword>
<feature type="transmembrane region" description="Helical" evidence="6">
    <location>
        <begin position="654"/>
        <end position="678"/>
    </location>
</feature>